<dbReference type="GO" id="GO:0016787">
    <property type="term" value="F:hydrolase activity"/>
    <property type="evidence" value="ECO:0007669"/>
    <property type="project" value="UniProtKB-KW"/>
</dbReference>
<accession>A0A6I3MAZ1</accession>
<dbReference type="GO" id="GO:0004540">
    <property type="term" value="F:RNA nuclease activity"/>
    <property type="evidence" value="ECO:0007669"/>
    <property type="project" value="InterPro"/>
</dbReference>
<dbReference type="GO" id="GO:0110001">
    <property type="term" value="C:toxin-antitoxin complex"/>
    <property type="evidence" value="ECO:0007669"/>
    <property type="project" value="InterPro"/>
</dbReference>
<name>A0A6I3MAZ1_9MICO</name>
<proteinExistence type="predicted"/>
<evidence type="ECO:0000256" key="4">
    <source>
        <dbReference type="ARBA" id="ARBA00022741"/>
    </source>
</evidence>
<evidence type="ECO:0000313" key="7">
    <source>
        <dbReference type="Proteomes" id="UP000433071"/>
    </source>
</evidence>
<dbReference type="Pfam" id="PF01934">
    <property type="entry name" value="HepT-like"/>
    <property type="match status" value="1"/>
</dbReference>
<dbReference type="PANTHER" id="PTHR34139:SF1">
    <property type="entry name" value="RNASE MJ1380-RELATED"/>
    <property type="match status" value="1"/>
</dbReference>
<evidence type="ECO:0000256" key="3">
    <source>
        <dbReference type="ARBA" id="ARBA00022722"/>
    </source>
</evidence>
<sequence>MSRSDRELVDDALAHLAALKRHLERGDLDDETVADAVSLRLAAAIEAVSQASDGYRERTFGTDWKVIWATRNRIAHGYAYIDLAIIRDTVEQDLPEFEDKLRRSVRTTDG</sequence>
<evidence type="ECO:0000313" key="6">
    <source>
        <dbReference type="EMBL" id="MTH70375.1"/>
    </source>
</evidence>
<dbReference type="PANTHER" id="PTHR34139">
    <property type="entry name" value="UPF0331 PROTEIN MJ0127"/>
    <property type="match status" value="1"/>
</dbReference>
<evidence type="ECO:0000256" key="2">
    <source>
        <dbReference type="ARBA" id="ARBA00022649"/>
    </source>
</evidence>
<keyword evidence="1" id="KW-0597">Phosphoprotein</keyword>
<comment type="caution">
    <text evidence="6">The sequence shown here is derived from an EMBL/GenBank/DDBJ whole genome shotgun (WGS) entry which is preliminary data.</text>
</comment>
<evidence type="ECO:0000256" key="5">
    <source>
        <dbReference type="ARBA" id="ARBA00022801"/>
    </source>
</evidence>
<organism evidence="6 7">
    <name type="scientific">Agromyces bracchium</name>
    <dbReference type="NCBI Taxonomy" id="88376"/>
    <lineage>
        <taxon>Bacteria</taxon>
        <taxon>Bacillati</taxon>
        <taxon>Actinomycetota</taxon>
        <taxon>Actinomycetes</taxon>
        <taxon>Micrococcales</taxon>
        <taxon>Microbacteriaceae</taxon>
        <taxon>Agromyces</taxon>
    </lineage>
</organism>
<dbReference type="GO" id="GO:0000166">
    <property type="term" value="F:nucleotide binding"/>
    <property type="evidence" value="ECO:0007669"/>
    <property type="project" value="UniProtKB-KW"/>
</dbReference>
<evidence type="ECO:0000256" key="1">
    <source>
        <dbReference type="ARBA" id="ARBA00022553"/>
    </source>
</evidence>
<reference evidence="6 7" key="1">
    <citation type="submission" date="2019-11" db="EMBL/GenBank/DDBJ databases">
        <title>Agromyces kandeliae sp. nov., isolated from mangrove soil.</title>
        <authorList>
            <person name="Wang R."/>
        </authorList>
    </citation>
    <scope>NUCLEOTIDE SEQUENCE [LARGE SCALE GENOMIC DNA]</scope>
    <source>
        <strain evidence="6 7">JCM 11433</strain>
    </source>
</reference>
<dbReference type="RefSeq" id="WP_328289343.1">
    <property type="nucleotide sequence ID" value="NZ_BAAAIB010000009.1"/>
</dbReference>
<dbReference type="Proteomes" id="UP000433071">
    <property type="component" value="Unassembled WGS sequence"/>
</dbReference>
<keyword evidence="4" id="KW-0547">Nucleotide-binding</keyword>
<keyword evidence="2" id="KW-1277">Toxin-antitoxin system</keyword>
<keyword evidence="3" id="KW-0540">Nuclease</keyword>
<protein>
    <submittedName>
        <fullName evidence="6">DUF86 domain-containing protein</fullName>
    </submittedName>
</protein>
<keyword evidence="5" id="KW-0378">Hydrolase</keyword>
<dbReference type="AlphaFoldDB" id="A0A6I3MAZ1"/>
<dbReference type="InterPro" id="IPR008201">
    <property type="entry name" value="HepT-like"/>
</dbReference>
<gene>
    <name evidence="6" type="ORF">GJ743_18590</name>
</gene>
<dbReference type="InterPro" id="IPR051813">
    <property type="entry name" value="HepT_RNase_toxin"/>
</dbReference>
<keyword evidence="7" id="KW-1185">Reference proteome</keyword>
<dbReference type="EMBL" id="WMLB01000045">
    <property type="protein sequence ID" value="MTH70375.1"/>
    <property type="molecule type" value="Genomic_DNA"/>
</dbReference>